<accession>A0A9P5N3A7</accession>
<organism evidence="7 8">
    <name type="scientific">Russula ochroleuca</name>
    <dbReference type="NCBI Taxonomy" id="152965"/>
    <lineage>
        <taxon>Eukaryota</taxon>
        <taxon>Fungi</taxon>
        <taxon>Dikarya</taxon>
        <taxon>Basidiomycota</taxon>
        <taxon>Agaricomycotina</taxon>
        <taxon>Agaricomycetes</taxon>
        <taxon>Russulales</taxon>
        <taxon>Russulaceae</taxon>
        <taxon>Russula</taxon>
    </lineage>
</organism>
<dbReference type="Pfam" id="PF05577">
    <property type="entry name" value="Peptidase_S28"/>
    <property type="match status" value="1"/>
</dbReference>
<evidence type="ECO:0000256" key="4">
    <source>
        <dbReference type="ARBA" id="ARBA00022801"/>
    </source>
</evidence>
<dbReference type="OrthoDB" id="2130629at2759"/>
<dbReference type="GO" id="GO:0008239">
    <property type="term" value="F:dipeptidyl-peptidase activity"/>
    <property type="evidence" value="ECO:0007669"/>
    <property type="project" value="TreeGrafter"/>
</dbReference>
<keyword evidence="3 6" id="KW-0732">Signal</keyword>
<dbReference type="InterPro" id="IPR029058">
    <property type="entry name" value="AB_hydrolase_fold"/>
</dbReference>
<dbReference type="AlphaFoldDB" id="A0A9P5N3A7"/>
<dbReference type="SUPFAM" id="SSF53474">
    <property type="entry name" value="alpha/beta-Hydrolases"/>
    <property type="match status" value="1"/>
</dbReference>
<evidence type="ECO:0000256" key="3">
    <source>
        <dbReference type="ARBA" id="ARBA00022729"/>
    </source>
</evidence>
<evidence type="ECO:0000256" key="2">
    <source>
        <dbReference type="ARBA" id="ARBA00022670"/>
    </source>
</evidence>
<feature type="signal peptide" evidence="6">
    <location>
        <begin position="1"/>
        <end position="22"/>
    </location>
</feature>
<comment type="similarity">
    <text evidence="1">Belongs to the peptidase S28 family.</text>
</comment>
<dbReference type="Gene3D" id="3.40.50.1820">
    <property type="entry name" value="alpha/beta hydrolase"/>
    <property type="match status" value="2"/>
</dbReference>
<sequence>MLPRDGALLPLIVLAATSSSSAFDFHSPGFLHNRDAQAVNFWKLHRAASMARTSKQQQQYATQVGTGVSQIQLAAAAAVPEFHVETFTQPLDHFYNSTDATFPQRFWVNSRHYKPRPGAPVIVIDGGETNGEDRLPFLDTGIADILARATGGVGVVLEHRYYGESIGVQNFSTDALRWLNNEQALEDSANFMRNVKFQDIDEDLTAPNTPWIYYGDSYAGARAAHMRVLYPDLVFGAIALSAVTHAVLTNWEYMDVIRLAADPKCSSNLVNSITTIDRLLKFHHLRGPLKKLFGLGGLESDQDFVSVLTYPLASWQDRNWDPAVGSTTFDHFCATLNGHTPTLKDTARTVVLPGPLRANVALLNYAKWIRENVVNNFCQDPSLTLEDCFGTNDDVKYQATDLSQDWRLWVFQFCTQWGYLTTAPPHGTPAVISRLLDINYEHKICAQAFPPGEHYRVPSLPNVSAANALGDYHIAADRLAFIDGEARGPAVDPWRPYTPHSNYGALERDDTLLRPFKVIPGTSTRRKGWFPPETFLSGGVHHWDENGLREGERELKEIREIHEEMIEFVKVWLKDWEGPVTEA</sequence>
<keyword evidence="2" id="KW-0645">Protease</keyword>
<evidence type="ECO:0000256" key="1">
    <source>
        <dbReference type="ARBA" id="ARBA00011079"/>
    </source>
</evidence>
<evidence type="ECO:0000256" key="5">
    <source>
        <dbReference type="ARBA" id="ARBA00023180"/>
    </source>
</evidence>
<dbReference type="EMBL" id="WHVB01000003">
    <property type="protein sequence ID" value="KAF8485353.1"/>
    <property type="molecule type" value="Genomic_DNA"/>
</dbReference>
<evidence type="ECO:0000313" key="7">
    <source>
        <dbReference type="EMBL" id="KAF8485353.1"/>
    </source>
</evidence>
<name>A0A9P5N3A7_9AGAM</name>
<dbReference type="InterPro" id="IPR008758">
    <property type="entry name" value="Peptidase_S28"/>
</dbReference>
<gene>
    <name evidence="7" type="ORF">DFH94DRAFT_663277</name>
</gene>
<dbReference type="GO" id="GO:0006508">
    <property type="term" value="P:proteolysis"/>
    <property type="evidence" value="ECO:0007669"/>
    <property type="project" value="UniProtKB-KW"/>
</dbReference>
<comment type="caution">
    <text evidence="7">The sequence shown here is derived from an EMBL/GenBank/DDBJ whole genome shotgun (WGS) entry which is preliminary data.</text>
</comment>
<feature type="chain" id="PRO_5040145759" evidence="6">
    <location>
        <begin position="23"/>
        <end position="583"/>
    </location>
</feature>
<keyword evidence="4" id="KW-0378">Hydrolase</keyword>
<protein>
    <submittedName>
        <fullName evidence="7">Peptidase S28</fullName>
    </submittedName>
</protein>
<keyword evidence="8" id="KW-1185">Reference proteome</keyword>
<dbReference type="PANTHER" id="PTHR11010">
    <property type="entry name" value="PROTEASE S28 PRO-X CARBOXYPEPTIDASE-RELATED"/>
    <property type="match status" value="1"/>
</dbReference>
<reference evidence="7" key="2">
    <citation type="journal article" date="2020" name="Nat. Commun.">
        <title>Large-scale genome sequencing of mycorrhizal fungi provides insights into the early evolution of symbiotic traits.</title>
        <authorList>
            <person name="Miyauchi S."/>
            <person name="Kiss E."/>
            <person name="Kuo A."/>
            <person name="Drula E."/>
            <person name="Kohler A."/>
            <person name="Sanchez-Garcia M."/>
            <person name="Morin E."/>
            <person name="Andreopoulos B."/>
            <person name="Barry K.W."/>
            <person name="Bonito G."/>
            <person name="Buee M."/>
            <person name="Carver A."/>
            <person name="Chen C."/>
            <person name="Cichocki N."/>
            <person name="Clum A."/>
            <person name="Culley D."/>
            <person name="Crous P.W."/>
            <person name="Fauchery L."/>
            <person name="Girlanda M."/>
            <person name="Hayes R.D."/>
            <person name="Keri Z."/>
            <person name="LaButti K."/>
            <person name="Lipzen A."/>
            <person name="Lombard V."/>
            <person name="Magnuson J."/>
            <person name="Maillard F."/>
            <person name="Murat C."/>
            <person name="Nolan M."/>
            <person name="Ohm R.A."/>
            <person name="Pangilinan J."/>
            <person name="Pereira M.F."/>
            <person name="Perotto S."/>
            <person name="Peter M."/>
            <person name="Pfister S."/>
            <person name="Riley R."/>
            <person name="Sitrit Y."/>
            <person name="Stielow J.B."/>
            <person name="Szollosi G."/>
            <person name="Zifcakova L."/>
            <person name="Stursova M."/>
            <person name="Spatafora J.W."/>
            <person name="Tedersoo L."/>
            <person name="Vaario L.M."/>
            <person name="Yamada A."/>
            <person name="Yan M."/>
            <person name="Wang P."/>
            <person name="Xu J."/>
            <person name="Bruns T."/>
            <person name="Baldrian P."/>
            <person name="Vilgalys R."/>
            <person name="Dunand C."/>
            <person name="Henrissat B."/>
            <person name="Grigoriev I.V."/>
            <person name="Hibbett D."/>
            <person name="Nagy L.G."/>
            <person name="Martin F.M."/>
        </authorList>
    </citation>
    <scope>NUCLEOTIDE SEQUENCE</scope>
    <source>
        <strain evidence="7">Prilba</strain>
    </source>
</reference>
<dbReference type="Proteomes" id="UP000759537">
    <property type="component" value="Unassembled WGS sequence"/>
</dbReference>
<dbReference type="PANTHER" id="PTHR11010:SF117">
    <property type="entry name" value="SERINE PROTEASE 16"/>
    <property type="match status" value="1"/>
</dbReference>
<evidence type="ECO:0000256" key="6">
    <source>
        <dbReference type="SAM" id="SignalP"/>
    </source>
</evidence>
<proteinExistence type="inferred from homology"/>
<reference evidence="7" key="1">
    <citation type="submission" date="2019-10" db="EMBL/GenBank/DDBJ databases">
        <authorList>
            <consortium name="DOE Joint Genome Institute"/>
            <person name="Kuo A."/>
            <person name="Miyauchi S."/>
            <person name="Kiss E."/>
            <person name="Drula E."/>
            <person name="Kohler A."/>
            <person name="Sanchez-Garcia M."/>
            <person name="Andreopoulos B."/>
            <person name="Barry K.W."/>
            <person name="Bonito G."/>
            <person name="Buee M."/>
            <person name="Carver A."/>
            <person name="Chen C."/>
            <person name="Cichocki N."/>
            <person name="Clum A."/>
            <person name="Culley D."/>
            <person name="Crous P.W."/>
            <person name="Fauchery L."/>
            <person name="Girlanda M."/>
            <person name="Hayes R."/>
            <person name="Keri Z."/>
            <person name="LaButti K."/>
            <person name="Lipzen A."/>
            <person name="Lombard V."/>
            <person name="Magnuson J."/>
            <person name="Maillard F."/>
            <person name="Morin E."/>
            <person name="Murat C."/>
            <person name="Nolan M."/>
            <person name="Ohm R."/>
            <person name="Pangilinan J."/>
            <person name="Pereira M."/>
            <person name="Perotto S."/>
            <person name="Peter M."/>
            <person name="Riley R."/>
            <person name="Sitrit Y."/>
            <person name="Stielow B."/>
            <person name="Szollosi G."/>
            <person name="Zifcakova L."/>
            <person name="Stursova M."/>
            <person name="Spatafora J.W."/>
            <person name="Tedersoo L."/>
            <person name="Vaario L.-M."/>
            <person name="Yamada A."/>
            <person name="Yan M."/>
            <person name="Wang P."/>
            <person name="Xu J."/>
            <person name="Bruns T."/>
            <person name="Baldrian P."/>
            <person name="Vilgalys R."/>
            <person name="Henrissat B."/>
            <person name="Grigoriev I.V."/>
            <person name="Hibbett D."/>
            <person name="Nagy L.G."/>
            <person name="Martin F.M."/>
        </authorList>
    </citation>
    <scope>NUCLEOTIDE SEQUENCE</scope>
    <source>
        <strain evidence="7">Prilba</strain>
    </source>
</reference>
<keyword evidence="5" id="KW-0325">Glycoprotein</keyword>
<evidence type="ECO:0000313" key="8">
    <source>
        <dbReference type="Proteomes" id="UP000759537"/>
    </source>
</evidence>
<dbReference type="GO" id="GO:0070008">
    <property type="term" value="F:serine-type exopeptidase activity"/>
    <property type="evidence" value="ECO:0007669"/>
    <property type="project" value="InterPro"/>
</dbReference>